<gene>
    <name evidence="1" type="ORF">EPI10_015591</name>
</gene>
<organism evidence="1 2">
    <name type="scientific">Gossypium australe</name>
    <dbReference type="NCBI Taxonomy" id="47621"/>
    <lineage>
        <taxon>Eukaryota</taxon>
        <taxon>Viridiplantae</taxon>
        <taxon>Streptophyta</taxon>
        <taxon>Embryophyta</taxon>
        <taxon>Tracheophyta</taxon>
        <taxon>Spermatophyta</taxon>
        <taxon>Magnoliopsida</taxon>
        <taxon>eudicotyledons</taxon>
        <taxon>Gunneridae</taxon>
        <taxon>Pentapetalae</taxon>
        <taxon>rosids</taxon>
        <taxon>malvids</taxon>
        <taxon>Malvales</taxon>
        <taxon>Malvaceae</taxon>
        <taxon>Malvoideae</taxon>
        <taxon>Gossypium</taxon>
    </lineage>
</organism>
<reference evidence="2" key="1">
    <citation type="journal article" date="2019" name="Plant Biotechnol. J.">
        <title>Genome sequencing of the Australian wild diploid species Gossypium australe highlights disease resistance and delayed gland morphogenesis.</title>
        <authorList>
            <person name="Cai Y."/>
            <person name="Cai X."/>
            <person name="Wang Q."/>
            <person name="Wang P."/>
            <person name="Zhang Y."/>
            <person name="Cai C."/>
            <person name="Xu Y."/>
            <person name="Wang K."/>
            <person name="Zhou Z."/>
            <person name="Wang C."/>
            <person name="Geng S."/>
            <person name="Li B."/>
            <person name="Dong Q."/>
            <person name="Hou Y."/>
            <person name="Wang H."/>
            <person name="Ai P."/>
            <person name="Liu Z."/>
            <person name="Yi F."/>
            <person name="Sun M."/>
            <person name="An G."/>
            <person name="Cheng J."/>
            <person name="Zhang Y."/>
            <person name="Shi Q."/>
            <person name="Xie Y."/>
            <person name="Shi X."/>
            <person name="Chang Y."/>
            <person name="Huang F."/>
            <person name="Chen Y."/>
            <person name="Hong S."/>
            <person name="Mi L."/>
            <person name="Sun Q."/>
            <person name="Zhang L."/>
            <person name="Zhou B."/>
            <person name="Peng R."/>
            <person name="Zhang X."/>
            <person name="Liu F."/>
        </authorList>
    </citation>
    <scope>NUCLEOTIDE SEQUENCE [LARGE SCALE GENOMIC DNA]</scope>
    <source>
        <strain evidence="2">cv. PA1801</strain>
    </source>
</reference>
<dbReference type="Proteomes" id="UP000325315">
    <property type="component" value="Unassembled WGS sequence"/>
</dbReference>
<comment type="caution">
    <text evidence="1">The sequence shown here is derived from an EMBL/GenBank/DDBJ whole genome shotgun (WGS) entry which is preliminary data.</text>
</comment>
<dbReference type="PANTHER" id="PTHR46890:SF48">
    <property type="entry name" value="RNA-DIRECTED DNA POLYMERASE"/>
    <property type="match status" value="1"/>
</dbReference>
<dbReference type="OrthoDB" id="407509at2759"/>
<proteinExistence type="predicted"/>
<keyword evidence="2" id="KW-1185">Reference proteome</keyword>
<evidence type="ECO:0000313" key="1">
    <source>
        <dbReference type="EMBL" id="KAA3469839.1"/>
    </source>
</evidence>
<dbReference type="AlphaFoldDB" id="A0A5B6VKK3"/>
<protein>
    <submittedName>
        <fullName evidence="1">Tyrosine decarboxylase 1-like</fullName>
    </submittedName>
</protein>
<dbReference type="InterPro" id="IPR052343">
    <property type="entry name" value="Retrotransposon-Effector_Assoc"/>
</dbReference>
<accession>A0A5B6VKK3</accession>
<sequence>MKKLWVELRSVIPTNDTHWMAIVSNLQDLGFKGPLFTQYRGGISERLDRICTKALAPNSFPKLSCNDEVFLRGAISDEEIKLAMFDMASLKAPGSNGFHFRFFKSQWELVGGAICNWVRKIFDGEPIDSDLNNTLLVLISKVQNPEGFEHFRPISLCSVLYKLVMKIIANMFKVVFQRIIG</sequence>
<evidence type="ECO:0000313" key="2">
    <source>
        <dbReference type="Proteomes" id="UP000325315"/>
    </source>
</evidence>
<name>A0A5B6VKK3_9ROSI</name>
<dbReference type="PANTHER" id="PTHR46890">
    <property type="entry name" value="NON-LTR RETROLELEMENT REVERSE TRANSCRIPTASE-LIKE PROTEIN-RELATED"/>
    <property type="match status" value="1"/>
</dbReference>
<dbReference type="EMBL" id="SMMG02000006">
    <property type="protein sequence ID" value="KAA3469839.1"/>
    <property type="molecule type" value="Genomic_DNA"/>
</dbReference>